<keyword evidence="4" id="KW-1185">Reference proteome</keyword>
<dbReference type="PANTHER" id="PTHR39430:SF1">
    <property type="entry name" value="PROTEASE"/>
    <property type="match status" value="1"/>
</dbReference>
<keyword evidence="1" id="KW-0812">Transmembrane</keyword>
<keyword evidence="1" id="KW-1133">Transmembrane helix</keyword>
<feature type="transmembrane region" description="Helical" evidence="1">
    <location>
        <begin position="231"/>
        <end position="251"/>
    </location>
</feature>
<sequence>MKATHPVWAVLISVVVMFAQILLGTAPVTLLMDRRNVLYQPLGVLGITLASLLLVYLVRRFLGRQSWSGVGLTRSWSAVPETLLGLLAGAVPVIAGNAVSVALGAATWVPWRETVAPALPLLPLVAAVIVLGQAFPEELLWRGHLQDTLSGRLSPRAVLVVVSVGFGALHIVSNSPADTLAERLLFVVTATALGFACAAARVRGGALWMAVGVHTGFHLGHRLLPTQDLAYGVQLVVLACALTLTGLVLLAPFGRKGRQAEDGQGRIATKSA</sequence>
<name>A0ABW7ZVS3_9ACTN</name>
<dbReference type="Proteomes" id="UP001612928">
    <property type="component" value="Unassembled WGS sequence"/>
</dbReference>
<evidence type="ECO:0000256" key="1">
    <source>
        <dbReference type="SAM" id="Phobius"/>
    </source>
</evidence>
<feature type="transmembrane region" description="Helical" evidence="1">
    <location>
        <begin position="6"/>
        <end position="30"/>
    </location>
</feature>
<dbReference type="InterPro" id="IPR003675">
    <property type="entry name" value="Rce1/LyrA-like_dom"/>
</dbReference>
<dbReference type="PANTHER" id="PTHR39430">
    <property type="entry name" value="MEMBRANE-ASSOCIATED PROTEASE-RELATED"/>
    <property type="match status" value="1"/>
</dbReference>
<feature type="transmembrane region" description="Helical" evidence="1">
    <location>
        <begin position="115"/>
        <end position="135"/>
    </location>
</feature>
<dbReference type="EMBL" id="JBITMB010000001">
    <property type="protein sequence ID" value="MFI7438634.1"/>
    <property type="molecule type" value="Genomic_DNA"/>
</dbReference>
<reference evidence="3 4" key="1">
    <citation type="submission" date="2024-10" db="EMBL/GenBank/DDBJ databases">
        <title>The Natural Products Discovery Center: Release of the First 8490 Sequenced Strains for Exploring Actinobacteria Biosynthetic Diversity.</title>
        <authorList>
            <person name="Kalkreuter E."/>
            <person name="Kautsar S.A."/>
            <person name="Yang D."/>
            <person name="Bader C.D."/>
            <person name="Teijaro C.N."/>
            <person name="Fluegel L."/>
            <person name="Davis C.M."/>
            <person name="Simpson J.R."/>
            <person name="Lauterbach L."/>
            <person name="Steele A.D."/>
            <person name="Gui C."/>
            <person name="Meng S."/>
            <person name="Li G."/>
            <person name="Viehrig K."/>
            <person name="Ye F."/>
            <person name="Su P."/>
            <person name="Kiefer A.F."/>
            <person name="Nichols A."/>
            <person name="Cepeda A.J."/>
            <person name="Yan W."/>
            <person name="Fan B."/>
            <person name="Jiang Y."/>
            <person name="Adhikari A."/>
            <person name="Zheng C.-J."/>
            <person name="Schuster L."/>
            <person name="Cowan T.M."/>
            <person name="Smanski M.J."/>
            <person name="Chevrette M.G."/>
            <person name="De Carvalho L.P.S."/>
            <person name="Shen B."/>
        </authorList>
    </citation>
    <scope>NUCLEOTIDE SEQUENCE [LARGE SCALE GENOMIC DNA]</scope>
    <source>
        <strain evidence="3 4">NPDC049503</strain>
    </source>
</reference>
<feature type="transmembrane region" description="Helical" evidence="1">
    <location>
        <begin position="82"/>
        <end position="103"/>
    </location>
</feature>
<feature type="domain" description="CAAX prenyl protease 2/Lysostaphin resistance protein A-like" evidence="2">
    <location>
        <begin position="123"/>
        <end position="218"/>
    </location>
</feature>
<proteinExistence type="predicted"/>
<dbReference type="RefSeq" id="WP_397018153.1">
    <property type="nucleotide sequence ID" value="NZ_JBITMB010000001.1"/>
</dbReference>
<keyword evidence="1" id="KW-0472">Membrane</keyword>
<evidence type="ECO:0000259" key="2">
    <source>
        <dbReference type="Pfam" id="PF02517"/>
    </source>
</evidence>
<dbReference type="Pfam" id="PF02517">
    <property type="entry name" value="Rce1-like"/>
    <property type="match status" value="1"/>
</dbReference>
<evidence type="ECO:0000313" key="3">
    <source>
        <dbReference type="EMBL" id="MFI7438634.1"/>
    </source>
</evidence>
<evidence type="ECO:0000313" key="4">
    <source>
        <dbReference type="Proteomes" id="UP001612928"/>
    </source>
</evidence>
<protein>
    <submittedName>
        <fullName evidence="3">Lysostaphin resistance A-like protein</fullName>
    </submittedName>
</protein>
<comment type="caution">
    <text evidence="3">The sequence shown here is derived from an EMBL/GenBank/DDBJ whole genome shotgun (WGS) entry which is preliminary data.</text>
</comment>
<accession>A0ABW7ZVS3</accession>
<feature type="transmembrane region" description="Helical" evidence="1">
    <location>
        <begin position="42"/>
        <end position="62"/>
    </location>
</feature>
<feature type="transmembrane region" description="Helical" evidence="1">
    <location>
        <begin position="155"/>
        <end position="172"/>
    </location>
</feature>
<organism evidence="3 4">
    <name type="scientific">Nonomuraea indica</name>
    <dbReference type="NCBI Taxonomy" id="1581193"/>
    <lineage>
        <taxon>Bacteria</taxon>
        <taxon>Bacillati</taxon>
        <taxon>Actinomycetota</taxon>
        <taxon>Actinomycetes</taxon>
        <taxon>Streptosporangiales</taxon>
        <taxon>Streptosporangiaceae</taxon>
        <taxon>Nonomuraea</taxon>
    </lineage>
</organism>
<feature type="transmembrane region" description="Helical" evidence="1">
    <location>
        <begin position="184"/>
        <end position="211"/>
    </location>
</feature>
<gene>
    <name evidence="3" type="ORF">ACIBP5_01555</name>
</gene>